<name>A0A6C0DNT5_9ZZZZ</name>
<feature type="region of interest" description="Disordered" evidence="1">
    <location>
        <begin position="89"/>
        <end position="108"/>
    </location>
</feature>
<evidence type="ECO:0000256" key="2">
    <source>
        <dbReference type="SAM" id="Phobius"/>
    </source>
</evidence>
<accession>A0A6C0DNT5</accession>
<organism evidence="3">
    <name type="scientific">viral metagenome</name>
    <dbReference type="NCBI Taxonomy" id="1070528"/>
    <lineage>
        <taxon>unclassified sequences</taxon>
        <taxon>metagenomes</taxon>
        <taxon>organismal metagenomes</taxon>
    </lineage>
</organism>
<dbReference type="EMBL" id="MN739650">
    <property type="protein sequence ID" value="QHT18203.1"/>
    <property type="molecule type" value="Genomic_DNA"/>
</dbReference>
<protein>
    <submittedName>
        <fullName evidence="3">Uncharacterized protein</fullName>
    </submittedName>
</protein>
<dbReference type="AlphaFoldDB" id="A0A6C0DNT5"/>
<evidence type="ECO:0000313" key="3">
    <source>
        <dbReference type="EMBL" id="QHT18203.1"/>
    </source>
</evidence>
<keyword evidence="2" id="KW-0812">Transmembrane</keyword>
<feature type="transmembrane region" description="Helical" evidence="2">
    <location>
        <begin position="12"/>
        <end position="32"/>
    </location>
</feature>
<keyword evidence="2" id="KW-0472">Membrane</keyword>
<sequence length="108" mass="12282">MKFPTIKMRTIVFWGLLFFYSFFIVNHFFVSYKEGATDMHSMSPGTDASNNSMPAKDASIHMVDPSKNVVTPDLSGELLSLKKKEEKMKHDLDDLQKQIHKLETPSSA</sequence>
<evidence type="ECO:0000256" key="1">
    <source>
        <dbReference type="SAM" id="MobiDB-lite"/>
    </source>
</evidence>
<reference evidence="3" key="1">
    <citation type="journal article" date="2020" name="Nature">
        <title>Giant virus diversity and host interactions through global metagenomics.</title>
        <authorList>
            <person name="Schulz F."/>
            <person name="Roux S."/>
            <person name="Paez-Espino D."/>
            <person name="Jungbluth S."/>
            <person name="Walsh D.A."/>
            <person name="Denef V.J."/>
            <person name="McMahon K.D."/>
            <person name="Konstantinidis K.T."/>
            <person name="Eloe-Fadrosh E.A."/>
            <person name="Kyrpides N.C."/>
            <person name="Woyke T."/>
        </authorList>
    </citation>
    <scope>NUCLEOTIDE SEQUENCE</scope>
    <source>
        <strain evidence="3">GVMAG-M-3300023174-3</strain>
    </source>
</reference>
<proteinExistence type="predicted"/>
<keyword evidence="2" id="KW-1133">Transmembrane helix</keyword>